<dbReference type="NCBIfam" id="TIGR00059">
    <property type="entry name" value="L17"/>
    <property type="match status" value="1"/>
</dbReference>
<evidence type="ECO:0000256" key="4">
    <source>
        <dbReference type="RuleBase" id="RU000660"/>
    </source>
</evidence>
<sequence length="244" mass="27201">MTAGIARRLSRDKPHREMMLRNLVTSLLEHGSVVSTHEKCMEASRLADRVIHWSKSAGHSSKYVSLIQSKLFLSGNNSGLLRKLCGEIAPRYVERPGGYTRVMKLEPRLGDRARQSVLELVDTPVVTAGDVAHPQPSIQRGNMKLWLLARATLTDESLARAHNPQTLLNLKKMLKFRDAGDVARDLLVVRSLLREDMGLEPVDKEQDHAAVTTLIQAAQAATPVSKKKVRNDYKFETARPNGPQ</sequence>
<dbReference type="EMBL" id="CR380956">
    <property type="protein sequence ID" value="CAG60884.1"/>
    <property type="molecule type" value="Genomic_DNA"/>
</dbReference>
<dbReference type="PANTHER" id="PTHR14413:SF16">
    <property type="entry name" value="LARGE RIBOSOMAL SUBUNIT PROTEIN BL17M"/>
    <property type="match status" value="1"/>
</dbReference>
<evidence type="ECO:0000313" key="8">
    <source>
        <dbReference type="Proteomes" id="UP000002428"/>
    </source>
</evidence>
<keyword evidence="3 4" id="KW-0687">Ribonucleoprotein</keyword>
<dbReference type="InParanoid" id="Q6FPB1"/>
<dbReference type="SUPFAM" id="SSF64263">
    <property type="entry name" value="Prokaryotic ribosomal protein L17"/>
    <property type="match status" value="1"/>
</dbReference>
<dbReference type="PANTHER" id="PTHR14413">
    <property type="entry name" value="RIBOSOMAL PROTEIN L17"/>
    <property type="match status" value="1"/>
</dbReference>
<dbReference type="GO" id="GO:0006412">
    <property type="term" value="P:translation"/>
    <property type="evidence" value="ECO:0007669"/>
    <property type="project" value="InterPro"/>
</dbReference>
<protein>
    <recommendedName>
        <fullName evidence="5">Large ribosomal subunit protein bL17m C-terminal fungi domain-containing protein</fullName>
    </recommendedName>
</protein>
<dbReference type="FunCoup" id="Q6FPB1">
    <property type="interactions" value="704"/>
</dbReference>
<organism evidence="7 8">
    <name type="scientific">Candida glabrata (strain ATCC 2001 / BCRC 20586 / JCM 3761 / NBRC 0622 / NRRL Y-65 / CBS 138)</name>
    <name type="common">Yeast</name>
    <name type="synonym">Nakaseomyces glabratus</name>
    <dbReference type="NCBI Taxonomy" id="284593"/>
    <lineage>
        <taxon>Eukaryota</taxon>
        <taxon>Fungi</taxon>
        <taxon>Dikarya</taxon>
        <taxon>Ascomycota</taxon>
        <taxon>Saccharomycotina</taxon>
        <taxon>Saccharomycetes</taxon>
        <taxon>Saccharomycetales</taxon>
        <taxon>Saccharomycetaceae</taxon>
        <taxon>Nakaseomyces</taxon>
    </lineage>
</organism>
<dbReference type="Gene3D" id="1.10.246.170">
    <property type="match status" value="1"/>
</dbReference>
<evidence type="ECO:0000313" key="6">
    <source>
        <dbReference type="CGD" id="CAL0129447"/>
    </source>
</evidence>
<comment type="similarity">
    <text evidence="1 4">Belongs to the bacterial ribosomal protein bL17 family.</text>
</comment>
<dbReference type="Proteomes" id="UP000002428">
    <property type="component" value="Chromosome J"/>
</dbReference>
<dbReference type="HOGENOM" id="CLU_074407_1_3_1"/>
<evidence type="ECO:0000256" key="1">
    <source>
        <dbReference type="ARBA" id="ARBA00008777"/>
    </source>
</evidence>
<evidence type="ECO:0000259" key="5">
    <source>
        <dbReference type="Pfam" id="PF18502"/>
    </source>
</evidence>
<dbReference type="Pfam" id="PF01196">
    <property type="entry name" value="Ribosomal_L17"/>
    <property type="match status" value="1"/>
</dbReference>
<dbReference type="Gene3D" id="3.90.1030.10">
    <property type="entry name" value="Ribosomal protein L17"/>
    <property type="match status" value="1"/>
</dbReference>
<accession>Q6FPB1</accession>
<dbReference type="OMA" id="FQHGSIV"/>
<dbReference type="Pfam" id="PF18502">
    <property type="entry name" value="Mrpl_C"/>
    <property type="match status" value="1"/>
</dbReference>
<dbReference type="InterPro" id="IPR000456">
    <property type="entry name" value="Ribosomal_bL17"/>
</dbReference>
<dbReference type="STRING" id="284593.Q6FPB1"/>
<dbReference type="eggNOG" id="KOG3280">
    <property type="taxonomic scope" value="Eukaryota"/>
</dbReference>
<dbReference type="InterPro" id="IPR040894">
    <property type="entry name" value="Ribosomal_bL17m_C"/>
</dbReference>
<name>Q6FPB1_CANGA</name>
<evidence type="ECO:0000256" key="3">
    <source>
        <dbReference type="ARBA" id="ARBA00023274"/>
    </source>
</evidence>
<dbReference type="GO" id="GO:0003735">
    <property type="term" value="F:structural constituent of ribosome"/>
    <property type="evidence" value="ECO:0007669"/>
    <property type="project" value="EnsemblFungi"/>
</dbReference>
<reference evidence="7 8" key="1">
    <citation type="journal article" date="2004" name="Nature">
        <title>Genome evolution in yeasts.</title>
        <authorList>
            <consortium name="Genolevures"/>
            <person name="Dujon B."/>
            <person name="Sherman D."/>
            <person name="Fischer G."/>
            <person name="Durrens P."/>
            <person name="Casaregola S."/>
            <person name="Lafontaine I."/>
            <person name="de Montigny J."/>
            <person name="Marck C."/>
            <person name="Neuveglise C."/>
            <person name="Talla E."/>
            <person name="Goffard N."/>
            <person name="Frangeul L."/>
            <person name="Aigle M."/>
            <person name="Anthouard V."/>
            <person name="Babour A."/>
            <person name="Barbe V."/>
            <person name="Barnay S."/>
            <person name="Blanchin S."/>
            <person name="Beckerich J.M."/>
            <person name="Beyne E."/>
            <person name="Bleykasten C."/>
            <person name="Boisrame A."/>
            <person name="Boyer J."/>
            <person name="Cattolico L."/>
            <person name="Confanioleri F."/>
            <person name="de Daruvar A."/>
            <person name="Despons L."/>
            <person name="Fabre E."/>
            <person name="Fairhead C."/>
            <person name="Ferry-Dumazet H."/>
            <person name="Groppi A."/>
            <person name="Hantraye F."/>
            <person name="Hennequin C."/>
            <person name="Jauniaux N."/>
            <person name="Joyet P."/>
            <person name="Kachouri R."/>
            <person name="Kerrest A."/>
            <person name="Koszul R."/>
            <person name="Lemaire M."/>
            <person name="Lesur I."/>
            <person name="Ma L."/>
            <person name="Muller H."/>
            <person name="Nicaud J.M."/>
            <person name="Nikolski M."/>
            <person name="Oztas S."/>
            <person name="Ozier-Kalogeropoulos O."/>
            <person name="Pellenz S."/>
            <person name="Potier S."/>
            <person name="Richard G.F."/>
            <person name="Straub M.L."/>
            <person name="Suleau A."/>
            <person name="Swennene D."/>
            <person name="Tekaia F."/>
            <person name="Wesolowski-Louvel M."/>
            <person name="Westhof E."/>
            <person name="Wirth B."/>
            <person name="Zeniou-Meyer M."/>
            <person name="Zivanovic I."/>
            <person name="Bolotin-Fukuhara M."/>
            <person name="Thierry A."/>
            <person name="Bouchier C."/>
            <person name="Caudron B."/>
            <person name="Scarpelli C."/>
            <person name="Gaillardin C."/>
            <person name="Weissenbach J."/>
            <person name="Wincker P."/>
            <person name="Souciet J.L."/>
        </authorList>
    </citation>
    <scope>NUCLEOTIDE SEQUENCE [LARGE SCALE GENOMIC DNA]</scope>
    <source>
        <strain evidence="8">ATCC 2001 / BCRC 20586 / JCM 3761 / NBRC 0622 / NRRL Y-65 / CBS 138</strain>
    </source>
</reference>
<dbReference type="AlphaFoldDB" id="Q6FPB1"/>
<keyword evidence="8" id="KW-1185">Reference proteome</keyword>
<dbReference type="CGD" id="CAL0129447">
    <property type="gene designation" value="CAGL0J05258g"/>
</dbReference>
<proteinExistence type="inferred from homology"/>
<evidence type="ECO:0000256" key="2">
    <source>
        <dbReference type="ARBA" id="ARBA00022980"/>
    </source>
</evidence>
<dbReference type="InterPro" id="IPR036373">
    <property type="entry name" value="Ribosomal_bL17_sf"/>
</dbReference>
<dbReference type="GO" id="GO:0005762">
    <property type="term" value="C:mitochondrial large ribosomal subunit"/>
    <property type="evidence" value="ECO:0007669"/>
    <property type="project" value="EnsemblFungi"/>
</dbReference>
<keyword evidence="2 4" id="KW-0689">Ribosomal protein</keyword>
<evidence type="ECO:0000313" key="7">
    <source>
        <dbReference type="EMBL" id="CAG60884.1"/>
    </source>
</evidence>
<gene>
    <name evidence="6 7" type="ordered locus">CAGL0J05258g</name>
</gene>
<dbReference type="VEuPathDB" id="FungiDB:CAGL0J05258g"/>
<feature type="domain" description="Large ribosomal subunit protein bL17m C-terminal fungi" evidence="5">
    <location>
        <begin position="130"/>
        <end position="240"/>
    </location>
</feature>
<dbReference type="KEGG" id="cgr:2889506"/>